<keyword evidence="2" id="KW-1185">Reference proteome</keyword>
<evidence type="ECO:0000313" key="1">
    <source>
        <dbReference type="EMBL" id="TDR85464.1"/>
    </source>
</evidence>
<dbReference type="Proteomes" id="UP000295122">
    <property type="component" value="Unassembled WGS sequence"/>
</dbReference>
<sequence length="243" mass="26174">MTETSSIAIHDEGPIRIVTFRRPAAMNAWDRAMRLTLVEAMAEADADPAVDALVVTGEGERAFGAGQDLREAGPRDAAEADAWVDEWDRLFSGLRAVGKPTICALNGVAAGSHFQFALLADARIGHAGVRMGQPEIKSGVASSMGPWAIATFMGPLAAQDLALSGRMMDAAECERRGLLRVVPREEVLSASIALATDLAARPKLAFRLTKARLRDLTEASFREVFPVWKRFMRETIAAREAGA</sequence>
<dbReference type="Pfam" id="PF00378">
    <property type="entry name" value="ECH_1"/>
    <property type="match status" value="1"/>
</dbReference>
<dbReference type="GO" id="GO:0006635">
    <property type="term" value="P:fatty acid beta-oxidation"/>
    <property type="evidence" value="ECO:0007669"/>
    <property type="project" value="TreeGrafter"/>
</dbReference>
<comment type="caution">
    <text evidence="1">The sequence shown here is derived from an EMBL/GenBank/DDBJ whole genome shotgun (WGS) entry which is preliminary data.</text>
</comment>
<dbReference type="AlphaFoldDB" id="A0A4R7BJE9"/>
<dbReference type="SUPFAM" id="SSF52096">
    <property type="entry name" value="ClpP/crotonase"/>
    <property type="match status" value="1"/>
</dbReference>
<gene>
    <name evidence="1" type="ORF">EV668_4586</name>
</gene>
<organism evidence="1 2">
    <name type="scientific">Enterovirga rhinocerotis</name>
    <dbReference type="NCBI Taxonomy" id="1339210"/>
    <lineage>
        <taxon>Bacteria</taxon>
        <taxon>Pseudomonadati</taxon>
        <taxon>Pseudomonadota</taxon>
        <taxon>Alphaproteobacteria</taxon>
        <taxon>Hyphomicrobiales</taxon>
        <taxon>Methylobacteriaceae</taxon>
        <taxon>Enterovirga</taxon>
    </lineage>
</organism>
<dbReference type="RefSeq" id="WP_133774491.1">
    <property type="nucleotide sequence ID" value="NZ_SNZR01000017.1"/>
</dbReference>
<dbReference type="OrthoDB" id="7271016at2"/>
<dbReference type="Gene3D" id="3.90.226.10">
    <property type="entry name" value="2-enoyl-CoA Hydratase, Chain A, domain 1"/>
    <property type="match status" value="1"/>
</dbReference>
<dbReference type="InterPro" id="IPR029045">
    <property type="entry name" value="ClpP/crotonase-like_dom_sf"/>
</dbReference>
<proteinExistence type="predicted"/>
<accession>A0A4R7BJE9</accession>
<dbReference type="PANTHER" id="PTHR11941:SF54">
    <property type="entry name" value="ENOYL-COA HYDRATASE, MITOCHONDRIAL"/>
    <property type="match status" value="1"/>
</dbReference>
<evidence type="ECO:0000313" key="2">
    <source>
        <dbReference type="Proteomes" id="UP000295122"/>
    </source>
</evidence>
<dbReference type="EMBL" id="SNZR01000017">
    <property type="protein sequence ID" value="TDR85464.1"/>
    <property type="molecule type" value="Genomic_DNA"/>
</dbReference>
<dbReference type="InterPro" id="IPR001753">
    <property type="entry name" value="Enoyl-CoA_hydra/iso"/>
</dbReference>
<dbReference type="GO" id="GO:0003824">
    <property type="term" value="F:catalytic activity"/>
    <property type="evidence" value="ECO:0007669"/>
    <property type="project" value="UniProtKB-ARBA"/>
</dbReference>
<reference evidence="1 2" key="1">
    <citation type="submission" date="2019-03" db="EMBL/GenBank/DDBJ databases">
        <title>Genomic Encyclopedia of Type Strains, Phase IV (KMG-IV): sequencing the most valuable type-strain genomes for metagenomic binning, comparative biology and taxonomic classification.</title>
        <authorList>
            <person name="Goeker M."/>
        </authorList>
    </citation>
    <scope>NUCLEOTIDE SEQUENCE [LARGE SCALE GENOMIC DNA]</scope>
    <source>
        <strain evidence="1 2">DSM 25903</strain>
    </source>
</reference>
<protein>
    <submittedName>
        <fullName evidence="1">Enoyl-CoA hydratase/carnithine racemase</fullName>
    </submittedName>
</protein>
<name>A0A4R7BJE9_9HYPH</name>
<dbReference type="PANTHER" id="PTHR11941">
    <property type="entry name" value="ENOYL-COA HYDRATASE-RELATED"/>
    <property type="match status" value="1"/>
</dbReference>
<dbReference type="CDD" id="cd06558">
    <property type="entry name" value="crotonase-like"/>
    <property type="match status" value="1"/>
</dbReference>